<reference evidence="4 5" key="1">
    <citation type="submission" date="2017-07" db="EMBL/GenBank/DDBJ databases">
        <title>Draft Genome Sequences of Select Purple Nonsulfur Bacteria.</title>
        <authorList>
            <person name="Lasarre B."/>
            <person name="Mckinlay J.B."/>
        </authorList>
    </citation>
    <scope>NUCLEOTIDE SEQUENCE [LARGE SCALE GENOMIC DNA]</scope>
    <source>
        <strain evidence="4 5">DSM 11907</strain>
    </source>
</reference>
<evidence type="ECO:0000259" key="3">
    <source>
        <dbReference type="PROSITE" id="PS01031"/>
    </source>
</evidence>
<evidence type="ECO:0000313" key="4">
    <source>
        <dbReference type="EMBL" id="RAI41315.1"/>
    </source>
</evidence>
<dbReference type="PANTHER" id="PTHR11527">
    <property type="entry name" value="HEAT-SHOCK PROTEIN 20 FAMILY MEMBER"/>
    <property type="match status" value="1"/>
</dbReference>
<evidence type="ECO:0000313" key="5">
    <source>
        <dbReference type="Proteomes" id="UP000248863"/>
    </source>
</evidence>
<dbReference type="Proteomes" id="UP000248863">
    <property type="component" value="Unassembled WGS sequence"/>
</dbReference>
<evidence type="ECO:0000256" key="1">
    <source>
        <dbReference type="PROSITE-ProRule" id="PRU00285"/>
    </source>
</evidence>
<protein>
    <submittedName>
        <fullName evidence="4">Heat-shock protein Hsp20</fullName>
    </submittedName>
</protein>
<dbReference type="InterPro" id="IPR031107">
    <property type="entry name" value="Small_HSP"/>
</dbReference>
<dbReference type="Pfam" id="PF00011">
    <property type="entry name" value="HSP20"/>
    <property type="match status" value="1"/>
</dbReference>
<accession>A0A327KV05</accession>
<dbReference type="AlphaFoldDB" id="A0A327KV05"/>
<gene>
    <name evidence="4" type="ORF">CH338_03550</name>
</gene>
<dbReference type="OrthoDB" id="9792695at2"/>
<dbReference type="SUPFAM" id="SSF49764">
    <property type="entry name" value="HSP20-like chaperones"/>
    <property type="match status" value="1"/>
</dbReference>
<name>A0A327KV05_9BRAD</name>
<dbReference type="InterPro" id="IPR008978">
    <property type="entry name" value="HSP20-like_chaperone"/>
</dbReference>
<keyword evidence="5" id="KW-1185">Reference proteome</keyword>
<feature type="domain" description="SHSP" evidence="3">
    <location>
        <begin position="16"/>
        <end position="127"/>
    </location>
</feature>
<dbReference type="RefSeq" id="WP_111355648.1">
    <property type="nucleotide sequence ID" value="NZ_NHSK01000002.1"/>
</dbReference>
<dbReference type="CDD" id="cd06464">
    <property type="entry name" value="ACD_sHsps-like"/>
    <property type="match status" value="1"/>
</dbReference>
<comment type="caution">
    <text evidence="4">The sequence shown here is derived from an EMBL/GenBank/DDBJ whole genome shotgun (WGS) entry which is preliminary data.</text>
</comment>
<dbReference type="PROSITE" id="PS01031">
    <property type="entry name" value="SHSP"/>
    <property type="match status" value="1"/>
</dbReference>
<organism evidence="4 5">
    <name type="scientific">Rhodoplanes elegans</name>
    <dbReference type="NCBI Taxonomy" id="29408"/>
    <lineage>
        <taxon>Bacteria</taxon>
        <taxon>Pseudomonadati</taxon>
        <taxon>Pseudomonadota</taxon>
        <taxon>Alphaproteobacteria</taxon>
        <taxon>Hyphomicrobiales</taxon>
        <taxon>Nitrobacteraceae</taxon>
        <taxon>Rhodoplanes</taxon>
    </lineage>
</organism>
<comment type="similarity">
    <text evidence="1 2">Belongs to the small heat shock protein (HSP20) family.</text>
</comment>
<dbReference type="InterPro" id="IPR002068">
    <property type="entry name" value="A-crystallin/Hsp20_dom"/>
</dbReference>
<sequence length="127" mass="13713">MTDNTSGAKAQTEPVSQAPTFLPAADIYETNDAVVMLLEMPGADPQSLNVTLDKRTLTITASSKPFAPQGYTLVHAEYEDGNYERAFTLSELVDGDRIDAEFKDGVLRLTLPKATPSPAKKINVRAA</sequence>
<evidence type="ECO:0000256" key="2">
    <source>
        <dbReference type="RuleBase" id="RU003616"/>
    </source>
</evidence>
<dbReference type="EMBL" id="NPEU01000020">
    <property type="protein sequence ID" value="RAI41315.1"/>
    <property type="molecule type" value="Genomic_DNA"/>
</dbReference>
<dbReference type="Gene3D" id="2.60.40.790">
    <property type="match status" value="1"/>
</dbReference>
<proteinExistence type="inferred from homology"/>